<keyword evidence="2" id="KW-1185">Reference proteome</keyword>
<dbReference type="EMBL" id="CM047591">
    <property type="protein sequence ID" value="KAI9918963.1"/>
    <property type="molecule type" value="Genomic_DNA"/>
</dbReference>
<accession>A0ACC0WM31</accession>
<evidence type="ECO:0000313" key="1">
    <source>
        <dbReference type="EMBL" id="KAI9918963.1"/>
    </source>
</evidence>
<sequence length="101" mass="11469">MIHNGALCGSISECNSDIERTKRLVEQVVFEPKMSLTEVEQLMRRSLNTGAKRKRTPAETRFCLYTSSSVKWRNRLRSNSTKINTLKTVLARSERNPAAVA</sequence>
<proteinExistence type="predicted"/>
<dbReference type="Proteomes" id="UP001163321">
    <property type="component" value="Chromosome 12"/>
</dbReference>
<gene>
    <name evidence="1" type="ORF">PsorP6_011576</name>
</gene>
<comment type="caution">
    <text evidence="1">The sequence shown here is derived from an EMBL/GenBank/DDBJ whole genome shotgun (WGS) entry which is preliminary data.</text>
</comment>
<name>A0ACC0WM31_9STRA</name>
<evidence type="ECO:0000313" key="2">
    <source>
        <dbReference type="Proteomes" id="UP001163321"/>
    </source>
</evidence>
<protein>
    <submittedName>
        <fullName evidence="1">Uncharacterized protein</fullName>
    </submittedName>
</protein>
<organism evidence="1 2">
    <name type="scientific">Peronosclerospora sorghi</name>
    <dbReference type="NCBI Taxonomy" id="230839"/>
    <lineage>
        <taxon>Eukaryota</taxon>
        <taxon>Sar</taxon>
        <taxon>Stramenopiles</taxon>
        <taxon>Oomycota</taxon>
        <taxon>Peronosporomycetes</taxon>
        <taxon>Peronosporales</taxon>
        <taxon>Peronosporaceae</taxon>
        <taxon>Peronosclerospora</taxon>
    </lineage>
</organism>
<reference evidence="1 2" key="1">
    <citation type="journal article" date="2022" name="bioRxiv">
        <title>The genome of the oomycete Peronosclerospora sorghi, a cosmopolitan pathogen of maize and sorghum, is inflated with dispersed pseudogenes.</title>
        <authorList>
            <person name="Fletcher K."/>
            <person name="Martin F."/>
            <person name="Isakeit T."/>
            <person name="Cavanaugh K."/>
            <person name="Magill C."/>
            <person name="Michelmore R."/>
        </authorList>
    </citation>
    <scope>NUCLEOTIDE SEQUENCE [LARGE SCALE GENOMIC DNA]</scope>
    <source>
        <strain evidence="1">P6</strain>
    </source>
</reference>